<name>A0AAD1R7D9_PELCU</name>
<keyword evidence="3" id="KW-1185">Reference proteome</keyword>
<evidence type="ECO:0000313" key="2">
    <source>
        <dbReference type="EMBL" id="CAH2225336.1"/>
    </source>
</evidence>
<evidence type="ECO:0000256" key="1">
    <source>
        <dbReference type="SAM" id="MobiDB-lite"/>
    </source>
</evidence>
<dbReference type="EMBL" id="OW240912">
    <property type="protein sequence ID" value="CAH2225336.1"/>
    <property type="molecule type" value="Genomic_DNA"/>
</dbReference>
<accession>A0AAD1R7D9</accession>
<feature type="region of interest" description="Disordered" evidence="1">
    <location>
        <begin position="1"/>
        <end position="24"/>
    </location>
</feature>
<feature type="region of interest" description="Disordered" evidence="1">
    <location>
        <begin position="86"/>
        <end position="127"/>
    </location>
</feature>
<feature type="compositionally biased region" description="Basic and acidic residues" evidence="1">
    <location>
        <begin position="112"/>
        <end position="127"/>
    </location>
</feature>
<protein>
    <submittedName>
        <fullName evidence="2">Uncharacterized protein</fullName>
    </submittedName>
</protein>
<reference evidence="2" key="1">
    <citation type="submission" date="2022-03" db="EMBL/GenBank/DDBJ databases">
        <authorList>
            <person name="Alioto T."/>
            <person name="Alioto T."/>
            <person name="Gomez Garrido J."/>
        </authorList>
    </citation>
    <scope>NUCLEOTIDE SEQUENCE</scope>
</reference>
<organism evidence="2 3">
    <name type="scientific">Pelobates cultripes</name>
    <name type="common">Western spadefoot toad</name>
    <dbReference type="NCBI Taxonomy" id="61616"/>
    <lineage>
        <taxon>Eukaryota</taxon>
        <taxon>Metazoa</taxon>
        <taxon>Chordata</taxon>
        <taxon>Craniata</taxon>
        <taxon>Vertebrata</taxon>
        <taxon>Euteleostomi</taxon>
        <taxon>Amphibia</taxon>
        <taxon>Batrachia</taxon>
        <taxon>Anura</taxon>
        <taxon>Pelobatoidea</taxon>
        <taxon>Pelobatidae</taxon>
        <taxon>Pelobates</taxon>
    </lineage>
</organism>
<evidence type="ECO:0000313" key="3">
    <source>
        <dbReference type="Proteomes" id="UP001295444"/>
    </source>
</evidence>
<proteinExistence type="predicted"/>
<gene>
    <name evidence="2" type="ORF">PECUL_23A020360</name>
</gene>
<dbReference type="AlphaFoldDB" id="A0AAD1R7D9"/>
<sequence>MLHEPPASPNRPRTCAGKPGPTITQLRNARRQDGRKTDRLLATTNTLAITKHIHRAQIYSAKNVVTNELYPIPCGRHIYISLKTPPTSVVNSRHPLPRKPETTPGIRGNQDAGRHTPGREANCKGIK</sequence>
<dbReference type="Proteomes" id="UP001295444">
    <property type="component" value="Chromosome 01"/>
</dbReference>